<proteinExistence type="predicted"/>
<name>A0ABU7ADZ4_9TELE</name>
<sequence length="123" mass="13349">MPGRFLISSGAAALNQTDKRKEALPSLSNAGIGFFLSPLLPCAFFAPLSTVAVFPRSFGEAPASLPFRLNLPIHPDRRFAADPRPSNPFTPTFSFPSPTPSKPAKVAQQLHCMFNCELNFKDS</sequence>
<feature type="compositionally biased region" description="Low complexity" evidence="1">
    <location>
        <begin position="83"/>
        <end position="96"/>
    </location>
</feature>
<dbReference type="EMBL" id="JAHUTI010011314">
    <property type="protein sequence ID" value="MED6236093.1"/>
    <property type="molecule type" value="Genomic_DNA"/>
</dbReference>
<organism evidence="2 3">
    <name type="scientific">Ataeniobius toweri</name>
    <dbReference type="NCBI Taxonomy" id="208326"/>
    <lineage>
        <taxon>Eukaryota</taxon>
        <taxon>Metazoa</taxon>
        <taxon>Chordata</taxon>
        <taxon>Craniata</taxon>
        <taxon>Vertebrata</taxon>
        <taxon>Euteleostomi</taxon>
        <taxon>Actinopterygii</taxon>
        <taxon>Neopterygii</taxon>
        <taxon>Teleostei</taxon>
        <taxon>Neoteleostei</taxon>
        <taxon>Acanthomorphata</taxon>
        <taxon>Ovalentaria</taxon>
        <taxon>Atherinomorphae</taxon>
        <taxon>Cyprinodontiformes</taxon>
        <taxon>Goodeidae</taxon>
        <taxon>Ataeniobius</taxon>
    </lineage>
</organism>
<evidence type="ECO:0000313" key="3">
    <source>
        <dbReference type="Proteomes" id="UP001345963"/>
    </source>
</evidence>
<reference evidence="2 3" key="1">
    <citation type="submission" date="2021-07" db="EMBL/GenBank/DDBJ databases">
        <authorList>
            <person name="Palmer J.M."/>
        </authorList>
    </citation>
    <scope>NUCLEOTIDE SEQUENCE [LARGE SCALE GENOMIC DNA]</scope>
    <source>
        <strain evidence="2 3">AT_MEX2019</strain>
        <tissue evidence="2">Muscle</tissue>
    </source>
</reference>
<accession>A0ABU7ADZ4</accession>
<evidence type="ECO:0000313" key="2">
    <source>
        <dbReference type="EMBL" id="MED6236093.1"/>
    </source>
</evidence>
<keyword evidence="3" id="KW-1185">Reference proteome</keyword>
<dbReference type="Proteomes" id="UP001345963">
    <property type="component" value="Unassembled WGS sequence"/>
</dbReference>
<comment type="caution">
    <text evidence="2">The sequence shown here is derived from an EMBL/GenBank/DDBJ whole genome shotgun (WGS) entry which is preliminary data.</text>
</comment>
<gene>
    <name evidence="2" type="ORF">ATANTOWER_004401</name>
</gene>
<protein>
    <submittedName>
        <fullName evidence="2">Uncharacterized protein</fullName>
    </submittedName>
</protein>
<feature type="region of interest" description="Disordered" evidence="1">
    <location>
        <begin position="80"/>
        <end position="102"/>
    </location>
</feature>
<evidence type="ECO:0000256" key="1">
    <source>
        <dbReference type="SAM" id="MobiDB-lite"/>
    </source>
</evidence>